<reference evidence="2" key="1">
    <citation type="journal article" date="2008" name="Nat. Genet.">
        <title>The Pristionchus pacificus genome provides a unique perspective on nematode lifestyle and parasitism.</title>
        <authorList>
            <person name="Dieterich C."/>
            <person name="Clifton S.W."/>
            <person name="Schuster L.N."/>
            <person name="Chinwalla A."/>
            <person name="Delehaunty K."/>
            <person name="Dinkelacker I."/>
            <person name="Fulton L."/>
            <person name="Fulton R."/>
            <person name="Godfrey J."/>
            <person name="Minx P."/>
            <person name="Mitreva M."/>
            <person name="Roeseler W."/>
            <person name="Tian H."/>
            <person name="Witte H."/>
            <person name="Yang S.P."/>
            <person name="Wilson R.K."/>
            <person name="Sommer R.J."/>
        </authorList>
    </citation>
    <scope>NUCLEOTIDE SEQUENCE [LARGE SCALE GENOMIC DNA]</scope>
    <source>
        <strain evidence="2">PS312</strain>
    </source>
</reference>
<accession>A0A8R1YTF2</accession>
<sequence length="66" mass="7800">MPREFRLLLIFINSFVALIGCWCFSRLLSRSRPQLTPMGLLRLSIPRNIYSTFSYRAKKPIDYSMN</sequence>
<accession>A0A2A6CYB9</accession>
<evidence type="ECO:0000313" key="2">
    <source>
        <dbReference type="Proteomes" id="UP000005239"/>
    </source>
</evidence>
<organism evidence="1 2">
    <name type="scientific">Pristionchus pacificus</name>
    <name type="common">Parasitic nematode worm</name>
    <dbReference type="NCBI Taxonomy" id="54126"/>
    <lineage>
        <taxon>Eukaryota</taxon>
        <taxon>Metazoa</taxon>
        <taxon>Ecdysozoa</taxon>
        <taxon>Nematoda</taxon>
        <taxon>Chromadorea</taxon>
        <taxon>Rhabditida</taxon>
        <taxon>Rhabditina</taxon>
        <taxon>Diplogasteromorpha</taxon>
        <taxon>Diplogasteroidea</taxon>
        <taxon>Neodiplogasteridae</taxon>
        <taxon>Pristionchus</taxon>
    </lineage>
</organism>
<dbReference type="AlphaFoldDB" id="A0A2A6CYB9"/>
<evidence type="ECO:0000313" key="1">
    <source>
        <dbReference type="EnsemblMetazoa" id="PPA38820.1"/>
    </source>
</evidence>
<dbReference type="PROSITE" id="PS51257">
    <property type="entry name" value="PROKAR_LIPOPROTEIN"/>
    <property type="match status" value="1"/>
</dbReference>
<protein>
    <submittedName>
        <fullName evidence="1">Uncharacterized protein</fullName>
    </submittedName>
</protein>
<keyword evidence="2" id="KW-1185">Reference proteome</keyword>
<gene>
    <name evidence="1" type="primary">WBGene00277189</name>
</gene>
<reference evidence="1" key="2">
    <citation type="submission" date="2022-06" db="UniProtKB">
        <authorList>
            <consortium name="EnsemblMetazoa"/>
        </authorList>
    </citation>
    <scope>IDENTIFICATION</scope>
    <source>
        <strain evidence="1">PS312</strain>
    </source>
</reference>
<proteinExistence type="predicted"/>
<dbReference type="Proteomes" id="UP000005239">
    <property type="component" value="Unassembled WGS sequence"/>
</dbReference>
<name>A0A2A6CYB9_PRIPA</name>
<dbReference type="EnsemblMetazoa" id="PPA38820.1">
    <property type="protein sequence ID" value="PPA38820.1"/>
    <property type="gene ID" value="WBGene00277189"/>
</dbReference>